<reference evidence="10 11" key="1">
    <citation type="submission" date="2020-02" db="EMBL/GenBank/DDBJ databases">
        <title>Balneolaceae bacterium YR4-1, complete genome.</title>
        <authorList>
            <person name="Li Y."/>
            <person name="Wu S."/>
        </authorList>
    </citation>
    <scope>NUCLEOTIDE SEQUENCE [LARGE SCALE GENOMIC DNA]</scope>
    <source>
        <strain evidence="10 11">YR4-1</strain>
    </source>
</reference>
<dbReference type="Gene3D" id="1.20.58.1610">
    <property type="entry name" value="NADH:ubiquinone/plastoquinone oxidoreductase, chain 3"/>
    <property type="match status" value="1"/>
</dbReference>
<dbReference type="EC" id="7.1.1.-" evidence="7"/>
<dbReference type="InterPro" id="IPR000440">
    <property type="entry name" value="NADH_UbQ/plastoQ_OxRdtase_su3"/>
</dbReference>
<evidence type="ECO:0000256" key="5">
    <source>
        <dbReference type="ARBA" id="ARBA00022989"/>
    </source>
</evidence>
<dbReference type="InterPro" id="IPR023043">
    <property type="entry name" value="NAD(P)H_OxRDtase_bac/plastid"/>
</dbReference>
<feature type="transmembrane region" description="Helical" evidence="7">
    <location>
        <begin position="60"/>
        <end position="81"/>
    </location>
</feature>
<keyword evidence="7 8" id="KW-0520">NAD</keyword>
<comment type="subunit">
    <text evidence="7">NDH-1 is composed of 14 different subunits. Subunits NuoA, H, J, K, L, M, N constitute the membrane sector of the complex.</text>
</comment>
<evidence type="ECO:0000313" key="10">
    <source>
        <dbReference type="EMBL" id="NGP77851.1"/>
    </source>
</evidence>
<evidence type="ECO:0000313" key="11">
    <source>
        <dbReference type="Proteomes" id="UP000473278"/>
    </source>
</evidence>
<name>A0A6M1SR13_9BACT</name>
<keyword evidence="3 7" id="KW-0813">Transport</keyword>
<dbReference type="GO" id="GO:0005886">
    <property type="term" value="C:plasma membrane"/>
    <property type="evidence" value="ECO:0007669"/>
    <property type="project" value="UniProtKB-SubCell"/>
</dbReference>
<keyword evidence="7 8" id="KW-0874">Quinone</keyword>
<dbReference type="Proteomes" id="UP000473278">
    <property type="component" value="Unassembled WGS sequence"/>
</dbReference>
<dbReference type="EMBL" id="JAALLT010000004">
    <property type="protein sequence ID" value="NGP77851.1"/>
    <property type="molecule type" value="Genomic_DNA"/>
</dbReference>
<evidence type="ECO:0000256" key="1">
    <source>
        <dbReference type="ARBA" id="ARBA00004141"/>
    </source>
</evidence>
<evidence type="ECO:0000256" key="3">
    <source>
        <dbReference type="ARBA" id="ARBA00022448"/>
    </source>
</evidence>
<proteinExistence type="inferred from homology"/>
<feature type="region of interest" description="Disordered" evidence="9">
    <location>
        <begin position="138"/>
        <end position="159"/>
    </location>
</feature>
<dbReference type="PANTHER" id="PTHR11058">
    <property type="entry name" value="NADH-UBIQUINONE OXIDOREDUCTASE CHAIN 3"/>
    <property type="match status" value="1"/>
</dbReference>
<comment type="caution">
    <text evidence="10">The sequence shown here is derived from an EMBL/GenBank/DDBJ whole genome shotgun (WGS) entry which is preliminary data.</text>
</comment>
<evidence type="ECO:0000256" key="6">
    <source>
        <dbReference type="ARBA" id="ARBA00023136"/>
    </source>
</evidence>
<dbReference type="InterPro" id="IPR038430">
    <property type="entry name" value="NDAH_ubi_oxred_su3_sf"/>
</dbReference>
<dbReference type="Pfam" id="PF00507">
    <property type="entry name" value="Oxidored_q4"/>
    <property type="match status" value="1"/>
</dbReference>
<gene>
    <name evidence="10" type="primary">ndhC</name>
    <name evidence="7" type="synonym">nuoA</name>
    <name evidence="10" type="ORF">G3570_14480</name>
</gene>
<comment type="similarity">
    <text evidence="2 7 8">Belongs to the complex I subunit 3 family.</text>
</comment>
<keyword evidence="6 7" id="KW-0472">Membrane</keyword>
<keyword evidence="4 7" id="KW-0812">Transmembrane</keyword>
<evidence type="ECO:0000256" key="8">
    <source>
        <dbReference type="RuleBase" id="RU003639"/>
    </source>
</evidence>
<keyword evidence="7" id="KW-1278">Translocase</keyword>
<evidence type="ECO:0000256" key="2">
    <source>
        <dbReference type="ARBA" id="ARBA00008472"/>
    </source>
</evidence>
<dbReference type="GO" id="GO:0050136">
    <property type="term" value="F:NADH dehydrogenase (quinone) (non-electrogenic) activity"/>
    <property type="evidence" value="ECO:0007669"/>
    <property type="project" value="UniProtKB-UniRule"/>
</dbReference>
<accession>A0A6M1SR13</accession>
<dbReference type="GO" id="GO:0030964">
    <property type="term" value="C:NADH dehydrogenase complex"/>
    <property type="evidence" value="ECO:0007669"/>
    <property type="project" value="TreeGrafter"/>
</dbReference>
<evidence type="ECO:0000256" key="7">
    <source>
        <dbReference type="HAMAP-Rule" id="MF_01394"/>
    </source>
</evidence>
<feature type="transmembrane region" description="Helical" evidence="7">
    <location>
        <begin position="6"/>
        <end position="29"/>
    </location>
</feature>
<dbReference type="GO" id="GO:0048038">
    <property type="term" value="F:quinone binding"/>
    <property type="evidence" value="ECO:0007669"/>
    <property type="project" value="UniProtKB-KW"/>
</dbReference>
<dbReference type="HAMAP" id="MF_01394">
    <property type="entry name" value="NDH1_NuoA"/>
    <property type="match status" value="1"/>
</dbReference>
<dbReference type="RefSeq" id="WP_165143547.1">
    <property type="nucleotide sequence ID" value="NZ_JAALLT010000004.1"/>
</dbReference>
<keyword evidence="5 7" id="KW-1133">Transmembrane helix</keyword>
<dbReference type="AlphaFoldDB" id="A0A6M1SR13"/>
<keyword evidence="7" id="KW-1003">Cell membrane</keyword>
<keyword evidence="11" id="KW-1185">Reference proteome</keyword>
<dbReference type="GO" id="GO:0008137">
    <property type="term" value="F:NADH dehydrogenase (ubiquinone) activity"/>
    <property type="evidence" value="ECO:0007669"/>
    <property type="project" value="InterPro"/>
</dbReference>
<comment type="catalytic activity">
    <reaction evidence="7 8">
        <text>a quinone + NADH + 5 H(+)(in) = a quinol + NAD(+) + 4 H(+)(out)</text>
        <dbReference type="Rhea" id="RHEA:57888"/>
        <dbReference type="ChEBI" id="CHEBI:15378"/>
        <dbReference type="ChEBI" id="CHEBI:24646"/>
        <dbReference type="ChEBI" id="CHEBI:57540"/>
        <dbReference type="ChEBI" id="CHEBI:57945"/>
        <dbReference type="ChEBI" id="CHEBI:132124"/>
    </reaction>
</comment>
<keyword evidence="7" id="KW-0830">Ubiquinone</keyword>
<evidence type="ECO:0000256" key="9">
    <source>
        <dbReference type="SAM" id="MobiDB-lite"/>
    </source>
</evidence>
<dbReference type="PANTHER" id="PTHR11058:SF9">
    <property type="entry name" value="NADH-UBIQUINONE OXIDOREDUCTASE CHAIN 3"/>
    <property type="match status" value="1"/>
</dbReference>
<comment type="function">
    <text evidence="7">NDH-1 shuttles electrons from NADH, via FMN and iron-sulfur (Fe-S) centers, to quinones in the respiratory chain. The immediate electron acceptor for the enzyme in this species is believed to be ubiquinone. Couples the redox reaction to proton translocation (for every two electrons transferred, four hydrogen ions are translocated across the cytoplasmic membrane), and thus conserves the redox energy in a proton gradient.</text>
</comment>
<feature type="transmembrane region" description="Helical" evidence="7">
    <location>
        <begin position="87"/>
        <end position="108"/>
    </location>
</feature>
<evidence type="ECO:0000256" key="4">
    <source>
        <dbReference type="ARBA" id="ARBA00022692"/>
    </source>
</evidence>
<sequence>MLAEFGNILLFLIVGILFVAMSLMVAKFLRPDRPNAEKLATYECGETPFGSARVQFNNRFYIIGLMFLIFEVEILLLFPWVMVFQEIGWYAFTAMIIFVFLIFIGFAYELGKGHLQWDLPKPVIPTYVEGVGVVEEADEEEESPVAEPIMETNLNPKPN</sequence>
<comment type="subcellular location">
    <subcellularLocation>
        <location evidence="7 8">Cell membrane</location>
        <topology evidence="7 8">Multi-pass membrane protein</topology>
    </subcellularLocation>
    <subcellularLocation>
        <location evidence="1">Membrane</location>
        <topology evidence="1">Multi-pass membrane protein</topology>
    </subcellularLocation>
</comment>
<organism evidence="10 11">
    <name type="scientific">Halalkalibaculum roseum</name>
    <dbReference type="NCBI Taxonomy" id="2709311"/>
    <lineage>
        <taxon>Bacteria</taxon>
        <taxon>Pseudomonadati</taxon>
        <taxon>Balneolota</taxon>
        <taxon>Balneolia</taxon>
        <taxon>Balneolales</taxon>
        <taxon>Balneolaceae</taxon>
        <taxon>Halalkalibaculum</taxon>
    </lineage>
</organism>
<protein>
    <recommendedName>
        <fullName evidence="7">NADH-quinone oxidoreductase subunit A</fullName>
        <ecNumber evidence="7">7.1.1.-</ecNumber>
    </recommendedName>
    <alternativeName>
        <fullName evidence="7">NADH dehydrogenase I subunit A</fullName>
    </alternativeName>
    <alternativeName>
        <fullName evidence="7">NDH-1 subunit A</fullName>
    </alternativeName>
    <alternativeName>
        <fullName evidence="7">NUO1</fullName>
    </alternativeName>
</protein>